<name>A0ABY7JM29_9FIRM</name>
<dbReference type="EMBL" id="CP114052">
    <property type="protein sequence ID" value="WAW14410.1"/>
    <property type="molecule type" value="Genomic_DNA"/>
</dbReference>
<gene>
    <name evidence="1" type="ORF">O0R46_07345</name>
</gene>
<accession>A0ABY7JM29</accession>
<keyword evidence="2" id="KW-1185">Reference proteome</keyword>
<organism evidence="1 2">
    <name type="scientific">Peptostreptococcus equinus</name>
    <dbReference type="NCBI Taxonomy" id="3003601"/>
    <lineage>
        <taxon>Bacteria</taxon>
        <taxon>Bacillati</taxon>
        <taxon>Bacillota</taxon>
        <taxon>Clostridia</taxon>
        <taxon>Peptostreptococcales</taxon>
        <taxon>Peptostreptococcaceae</taxon>
        <taxon>Peptostreptococcus</taxon>
    </lineage>
</organism>
<sequence length="47" mass="5687">MKRERKTKLLSESYTKPVKHLIINDEFNRLPKNIAKSQNNIKLEYKK</sequence>
<dbReference type="RefSeq" id="WP_269311085.1">
    <property type="nucleotide sequence ID" value="NZ_CP114052.1"/>
</dbReference>
<dbReference type="Proteomes" id="UP001164187">
    <property type="component" value="Chromosome"/>
</dbReference>
<reference evidence="1" key="1">
    <citation type="submission" date="2022-12" db="EMBL/GenBank/DDBJ databases">
        <title>Peptostreptococcus.</title>
        <authorList>
            <person name="Lee S.H."/>
        </authorList>
    </citation>
    <scope>NUCLEOTIDE SEQUENCE</scope>
    <source>
        <strain evidence="1">CBA3647</strain>
    </source>
</reference>
<proteinExistence type="predicted"/>
<protein>
    <submittedName>
        <fullName evidence="1">Uncharacterized protein</fullName>
    </submittedName>
</protein>
<evidence type="ECO:0000313" key="2">
    <source>
        <dbReference type="Proteomes" id="UP001164187"/>
    </source>
</evidence>
<evidence type="ECO:0000313" key="1">
    <source>
        <dbReference type="EMBL" id="WAW14410.1"/>
    </source>
</evidence>